<dbReference type="RefSeq" id="WP_075063416.1">
    <property type="nucleotide sequence ID" value="NZ_LGCL01000027.1"/>
</dbReference>
<dbReference type="EMBL" id="LGCL01000027">
    <property type="protein sequence ID" value="KPL75521.1"/>
    <property type="molecule type" value="Genomic_DNA"/>
</dbReference>
<dbReference type="Pfam" id="PF01381">
    <property type="entry name" value="HTH_3"/>
    <property type="match status" value="1"/>
</dbReference>
<evidence type="ECO:0000313" key="2">
    <source>
        <dbReference type="EMBL" id="KPL75521.1"/>
    </source>
</evidence>
<dbReference type="InterPro" id="IPR010982">
    <property type="entry name" value="Lambda_DNA-bd_dom_sf"/>
</dbReference>
<dbReference type="OrthoDB" id="158733at2"/>
<comment type="caution">
    <text evidence="2">The sequence shown here is derived from an EMBL/GenBank/DDBJ whole genome shotgun (WGS) entry which is preliminary data.</text>
</comment>
<organism evidence="2 3">
    <name type="scientific">Ornatilinea apprima</name>
    <dbReference type="NCBI Taxonomy" id="1134406"/>
    <lineage>
        <taxon>Bacteria</taxon>
        <taxon>Bacillati</taxon>
        <taxon>Chloroflexota</taxon>
        <taxon>Anaerolineae</taxon>
        <taxon>Anaerolineales</taxon>
        <taxon>Anaerolineaceae</taxon>
        <taxon>Ornatilinea</taxon>
    </lineage>
</organism>
<dbReference type="Gene3D" id="1.10.260.40">
    <property type="entry name" value="lambda repressor-like DNA-binding domains"/>
    <property type="match status" value="1"/>
</dbReference>
<dbReference type="SUPFAM" id="SSF47413">
    <property type="entry name" value="lambda repressor-like DNA-binding domains"/>
    <property type="match status" value="1"/>
</dbReference>
<dbReference type="Proteomes" id="UP000050417">
    <property type="component" value="Unassembled WGS sequence"/>
</dbReference>
<name>A0A0P6XSC4_9CHLR</name>
<reference evidence="2 3" key="1">
    <citation type="submission" date="2015-07" db="EMBL/GenBank/DDBJ databases">
        <title>Genome sequence of Ornatilinea apprima DSM 23815.</title>
        <authorList>
            <person name="Hemp J."/>
            <person name="Ward L.M."/>
            <person name="Pace L.A."/>
            <person name="Fischer W.W."/>
        </authorList>
    </citation>
    <scope>NUCLEOTIDE SEQUENCE [LARGE SCALE GENOMIC DNA]</scope>
    <source>
        <strain evidence="2 3">P3M-1</strain>
    </source>
</reference>
<dbReference type="PROSITE" id="PS50943">
    <property type="entry name" value="HTH_CROC1"/>
    <property type="match status" value="1"/>
</dbReference>
<proteinExistence type="predicted"/>
<protein>
    <recommendedName>
        <fullName evidence="1">HTH cro/C1-type domain-containing protein</fullName>
    </recommendedName>
</protein>
<feature type="domain" description="HTH cro/C1-type" evidence="1">
    <location>
        <begin position="44"/>
        <end position="79"/>
    </location>
</feature>
<dbReference type="GO" id="GO:0003677">
    <property type="term" value="F:DNA binding"/>
    <property type="evidence" value="ECO:0007669"/>
    <property type="project" value="InterPro"/>
</dbReference>
<dbReference type="AlphaFoldDB" id="A0A0P6XSC4"/>
<keyword evidence="3" id="KW-1185">Reference proteome</keyword>
<dbReference type="InterPro" id="IPR001387">
    <property type="entry name" value="Cro/C1-type_HTH"/>
</dbReference>
<evidence type="ECO:0000313" key="3">
    <source>
        <dbReference type="Proteomes" id="UP000050417"/>
    </source>
</evidence>
<gene>
    <name evidence="2" type="ORF">ADN00_12825</name>
</gene>
<accession>A0A0P6XSC4</accession>
<sequence>MEKPIAQAQREAKNKTIDLGPFIARLTELMEKHNESYREAGMSAGLDHQAIRRILSGQRPAMVNCILLADHYGVNPNEFLELAGWPTLKVFDVRGLETDRLPPEAVDVALVLSRVPDPGVRKQLATAVITLLQKYFE</sequence>
<evidence type="ECO:0000259" key="1">
    <source>
        <dbReference type="PROSITE" id="PS50943"/>
    </source>
</evidence>